<keyword evidence="1" id="KW-1133">Transmembrane helix</keyword>
<evidence type="ECO:0000313" key="2">
    <source>
        <dbReference type="EMBL" id="MCD2424358.1"/>
    </source>
</evidence>
<feature type="transmembrane region" description="Helical" evidence="1">
    <location>
        <begin position="45"/>
        <end position="68"/>
    </location>
</feature>
<protein>
    <submittedName>
        <fullName evidence="2">ABC transporter permease subunit</fullName>
    </submittedName>
</protein>
<organism evidence="2 3">
    <name type="scientific">Niabella pedocola</name>
    <dbReference type="NCBI Taxonomy" id="1752077"/>
    <lineage>
        <taxon>Bacteria</taxon>
        <taxon>Pseudomonadati</taxon>
        <taxon>Bacteroidota</taxon>
        <taxon>Chitinophagia</taxon>
        <taxon>Chitinophagales</taxon>
        <taxon>Chitinophagaceae</taxon>
        <taxon>Niabella</taxon>
    </lineage>
</organism>
<keyword evidence="1" id="KW-0812">Transmembrane</keyword>
<feature type="transmembrane region" description="Helical" evidence="1">
    <location>
        <begin position="12"/>
        <end position="33"/>
    </location>
</feature>
<name>A0ABS8PVP5_9BACT</name>
<dbReference type="EMBL" id="JAJNEC010000005">
    <property type="protein sequence ID" value="MCD2424358.1"/>
    <property type="molecule type" value="Genomic_DNA"/>
</dbReference>
<sequence length="255" mass="28307">MIRILKYVVIDIVKNKIIIAYTLMLALFSWSAFGLEDNTAKGLLTVLNLVLLTVPLMSVLFATIYVYNSGEFIELLVSQPVKRSAIWRALFSGLSLSMVMAFLTGVGIPLLVYTDVGTALIMLLSGSLLSVIFVAIAFLSAVIARDKAKGIGVSILLWLYFALLFDGLVLFLFFQFADYPIEKIVVLLSALSPVDLCRILILLRLDVSAMMGYTGAVFKNFFGSNGGLVVSFLLLVLWVIMPFYFSLRRFKKKDL</sequence>
<keyword evidence="1" id="KW-0472">Membrane</keyword>
<evidence type="ECO:0000313" key="3">
    <source>
        <dbReference type="Proteomes" id="UP001199816"/>
    </source>
</evidence>
<feature type="transmembrane region" description="Helical" evidence="1">
    <location>
        <begin position="119"/>
        <end position="143"/>
    </location>
</feature>
<keyword evidence="3" id="KW-1185">Reference proteome</keyword>
<reference evidence="2 3" key="1">
    <citation type="submission" date="2021-11" db="EMBL/GenBank/DDBJ databases">
        <title>Genomic of Niabella pedocola.</title>
        <authorList>
            <person name="Wu T."/>
        </authorList>
    </citation>
    <scope>NUCLEOTIDE SEQUENCE [LARGE SCALE GENOMIC DNA]</scope>
    <source>
        <strain evidence="2 3">JCM 31011</strain>
    </source>
</reference>
<gene>
    <name evidence="2" type="ORF">LQ567_16380</name>
</gene>
<comment type="caution">
    <text evidence="2">The sequence shown here is derived from an EMBL/GenBank/DDBJ whole genome shotgun (WGS) entry which is preliminary data.</text>
</comment>
<feature type="transmembrane region" description="Helical" evidence="1">
    <location>
        <begin position="226"/>
        <end position="245"/>
    </location>
</feature>
<proteinExistence type="predicted"/>
<feature type="transmembrane region" description="Helical" evidence="1">
    <location>
        <begin position="155"/>
        <end position="177"/>
    </location>
</feature>
<accession>A0ABS8PVP5</accession>
<dbReference type="Proteomes" id="UP001199816">
    <property type="component" value="Unassembled WGS sequence"/>
</dbReference>
<feature type="transmembrane region" description="Helical" evidence="1">
    <location>
        <begin position="89"/>
        <end position="113"/>
    </location>
</feature>
<dbReference type="RefSeq" id="WP_231006014.1">
    <property type="nucleotide sequence ID" value="NZ_JAJNEC010000005.1"/>
</dbReference>
<evidence type="ECO:0000256" key="1">
    <source>
        <dbReference type="SAM" id="Phobius"/>
    </source>
</evidence>
<dbReference type="Pfam" id="PF12679">
    <property type="entry name" value="ABC2_membrane_2"/>
    <property type="match status" value="1"/>
</dbReference>